<gene>
    <name evidence="2" type="ORF">ABNK63_13945</name>
</gene>
<keyword evidence="1" id="KW-1133">Transmembrane helix</keyword>
<dbReference type="AlphaFoldDB" id="A0AAU7QIZ1"/>
<sequence length="147" mass="16229">MNEFEWRRQMRELCQPMSPSRDLWAGIDSALDQAEHRDVSAGNHAPAHRRRWLFGAALAASLLLAAGIGWHATRGPADMVTTRVAASTTSWKPSDPRLSGAAIELDAARMELQLAIRQAPDSLALHRLLGRTEQQQSQLRQLANQSG</sequence>
<reference evidence="2" key="1">
    <citation type="submission" date="2024-06" db="EMBL/GenBank/DDBJ databases">
        <authorList>
            <person name="Sun Y."/>
        </authorList>
    </citation>
    <scope>NUCLEOTIDE SEQUENCE</scope>
    <source>
        <strain evidence="2">IGA1.0</strain>
    </source>
</reference>
<organism evidence="2">
    <name type="scientific">Rhodanobacter sp. IGA1.0</name>
    <dbReference type="NCBI Taxonomy" id="3158582"/>
    <lineage>
        <taxon>Bacteria</taxon>
        <taxon>Pseudomonadati</taxon>
        <taxon>Pseudomonadota</taxon>
        <taxon>Gammaproteobacteria</taxon>
        <taxon>Lysobacterales</taxon>
        <taxon>Rhodanobacteraceae</taxon>
        <taxon>Rhodanobacter</taxon>
    </lineage>
</organism>
<dbReference type="RefSeq" id="WP_007807628.1">
    <property type="nucleotide sequence ID" value="NZ_CP157948.1"/>
</dbReference>
<protein>
    <recommendedName>
        <fullName evidence="3">Anti-sigma factor</fullName>
    </recommendedName>
</protein>
<name>A0AAU7QIZ1_9GAMM</name>
<evidence type="ECO:0000313" key="2">
    <source>
        <dbReference type="EMBL" id="XBS89485.1"/>
    </source>
</evidence>
<keyword evidence="1" id="KW-0812">Transmembrane</keyword>
<dbReference type="EMBL" id="CP157948">
    <property type="protein sequence ID" value="XBS89485.1"/>
    <property type="molecule type" value="Genomic_DNA"/>
</dbReference>
<keyword evidence="1" id="KW-0472">Membrane</keyword>
<evidence type="ECO:0008006" key="3">
    <source>
        <dbReference type="Google" id="ProtNLM"/>
    </source>
</evidence>
<accession>A0AAU7QIZ1</accession>
<evidence type="ECO:0000256" key="1">
    <source>
        <dbReference type="SAM" id="Phobius"/>
    </source>
</evidence>
<proteinExistence type="predicted"/>
<feature type="transmembrane region" description="Helical" evidence="1">
    <location>
        <begin position="52"/>
        <end position="72"/>
    </location>
</feature>